<evidence type="ECO:0000313" key="2">
    <source>
        <dbReference type="Proteomes" id="UP000018850"/>
    </source>
</evidence>
<name>W2UPL2_9FLAO</name>
<proteinExistence type="predicted"/>
<sequence>MLKIKRKFLRDHMTFKLIFERNTNWLVSVGYTITFCYI</sequence>
<comment type="caution">
    <text evidence="1">The sequence shown here is derived from an EMBL/GenBank/DDBJ whole genome shotgun (WGS) entry which is preliminary data.</text>
</comment>
<evidence type="ECO:0000313" key="1">
    <source>
        <dbReference type="EMBL" id="ETN95879.1"/>
    </source>
</evidence>
<reference evidence="1 2" key="2">
    <citation type="journal article" date="2016" name="Genome Announc.">
        <title>Draft Genome Sequence of Zhouia amylolytica AD3, Isolated from Tidal Flat Sediment.</title>
        <authorList>
            <person name="Jia B."/>
            <person name="Jin H.M."/>
            <person name="Lee H.J."/>
            <person name="Jeon C.O."/>
        </authorList>
    </citation>
    <scope>NUCLEOTIDE SEQUENCE [LARGE SCALE GENOMIC DNA]</scope>
    <source>
        <strain evidence="1 2">AD3</strain>
    </source>
</reference>
<keyword evidence="2" id="KW-1185">Reference proteome</keyword>
<gene>
    <name evidence="1" type="ORF">P278_16010</name>
</gene>
<dbReference type="AlphaFoldDB" id="W2UPL2"/>
<protein>
    <submittedName>
        <fullName evidence="1">Uncharacterized protein</fullName>
    </submittedName>
</protein>
<reference evidence="2" key="1">
    <citation type="submission" date="2013-11" db="EMBL/GenBank/DDBJ databases">
        <title>Draft genome sequence from a member of Zhouia, isolated tidal flat.</title>
        <authorList>
            <person name="Jin H."/>
            <person name="Jeon C.O."/>
        </authorList>
    </citation>
    <scope>NUCLEOTIDE SEQUENCE [LARGE SCALE GENOMIC DNA]</scope>
    <source>
        <strain evidence="2">AD3</strain>
    </source>
</reference>
<dbReference type="Proteomes" id="UP000018850">
    <property type="component" value="Unassembled WGS sequence"/>
</dbReference>
<accession>W2UPL2</accession>
<organism evidence="1 2">
    <name type="scientific">Zhouia amylolytica AD3</name>
    <dbReference type="NCBI Taxonomy" id="1286632"/>
    <lineage>
        <taxon>Bacteria</taxon>
        <taxon>Pseudomonadati</taxon>
        <taxon>Bacteroidota</taxon>
        <taxon>Flavobacteriia</taxon>
        <taxon>Flavobacteriales</taxon>
        <taxon>Flavobacteriaceae</taxon>
        <taxon>Zhouia</taxon>
    </lineage>
</organism>
<dbReference type="EMBL" id="AYXY01000019">
    <property type="protein sequence ID" value="ETN95879.1"/>
    <property type="molecule type" value="Genomic_DNA"/>
</dbReference>